<dbReference type="EMBL" id="AP027734">
    <property type="protein sequence ID" value="BDZ54444.1"/>
    <property type="molecule type" value="Genomic_DNA"/>
</dbReference>
<organism evidence="1 2">
    <name type="scientific">Agromyces marinus</name>
    <dbReference type="NCBI Taxonomy" id="1389020"/>
    <lineage>
        <taxon>Bacteria</taxon>
        <taxon>Bacillati</taxon>
        <taxon>Actinomycetota</taxon>
        <taxon>Actinomycetes</taxon>
        <taxon>Micrococcales</taxon>
        <taxon>Microbacteriaceae</taxon>
        <taxon>Agromyces</taxon>
    </lineage>
</organism>
<protein>
    <submittedName>
        <fullName evidence="1">Uncharacterized protein</fullName>
    </submittedName>
</protein>
<sequence length="125" mass="12950">MVLRDVQQEVHVVEDGRLLVGVAEAVALPLTAVAADDEHVDAALDGPDVGDPSSAASLPSEMVGFAVAARSSAAYAATAVPETSTTARTDAAAFEIVDHAPFDLRRPWRAIAGVSSSRRAVLRDS</sequence>
<name>A0ABN6YBG3_9MICO</name>
<gene>
    <name evidence="1" type="ORF">GCM10025870_15170</name>
</gene>
<evidence type="ECO:0000313" key="2">
    <source>
        <dbReference type="Proteomes" id="UP001321477"/>
    </source>
</evidence>
<accession>A0ABN6YBG3</accession>
<proteinExistence type="predicted"/>
<keyword evidence="2" id="KW-1185">Reference proteome</keyword>
<evidence type="ECO:0000313" key="1">
    <source>
        <dbReference type="EMBL" id="BDZ54444.1"/>
    </source>
</evidence>
<dbReference type="Proteomes" id="UP001321477">
    <property type="component" value="Chromosome"/>
</dbReference>
<reference evidence="2" key="1">
    <citation type="journal article" date="2019" name="Int. J. Syst. Evol. Microbiol.">
        <title>The Global Catalogue of Microorganisms (GCM) 10K type strain sequencing project: providing services to taxonomists for standard genome sequencing and annotation.</title>
        <authorList>
            <consortium name="The Broad Institute Genomics Platform"/>
            <consortium name="The Broad Institute Genome Sequencing Center for Infectious Disease"/>
            <person name="Wu L."/>
            <person name="Ma J."/>
        </authorList>
    </citation>
    <scope>NUCLEOTIDE SEQUENCE [LARGE SCALE GENOMIC DNA]</scope>
    <source>
        <strain evidence="2">NBRC 109019</strain>
    </source>
</reference>